<feature type="non-terminal residue" evidence="5">
    <location>
        <position position="354"/>
    </location>
</feature>
<keyword evidence="4" id="KW-1133">Transmembrane helix</keyword>
<dbReference type="Pfam" id="PF00201">
    <property type="entry name" value="UDPGT"/>
    <property type="match status" value="1"/>
</dbReference>
<name>A0A9N9J073_9GLOM</name>
<evidence type="ECO:0000256" key="3">
    <source>
        <dbReference type="RuleBase" id="RU003718"/>
    </source>
</evidence>
<protein>
    <submittedName>
        <fullName evidence="5">4823_t:CDS:1</fullName>
    </submittedName>
</protein>
<evidence type="ECO:0000256" key="1">
    <source>
        <dbReference type="ARBA" id="ARBA00022676"/>
    </source>
</evidence>
<evidence type="ECO:0000256" key="4">
    <source>
        <dbReference type="SAM" id="Phobius"/>
    </source>
</evidence>
<evidence type="ECO:0000313" key="5">
    <source>
        <dbReference type="EMBL" id="CAG8756158.1"/>
    </source>
</evidence>
<proteinExistence type="inferred from homology"/>
<dbReference type="AlphaFoldDB" id="A0A9N9J073"/>
<dbReference type="OrthoDB" id="5835829at2759"/>
<feature type="non-terminal residue" evidence="5">
    <location>
        <position position="1"/>
    </location>
</feature>
<reference evidence="5" key="1">
    <citation type="submission" date="2021-06" db="EMBL/GenBank/DDBJ databases">
        <authorList>
            <person name="Kallberg Y."/>
            <person name="Tangrot J."/>
            <person name="Rosling A."/>
        </authorList>
    </citation>
    <scope>NUCLEOTIDE SEQUENCE</scope>
    <source>
        <strain evidence="5">UK204</strain>
    </source>
</reference>
<keyword evidence="2 3" id="KW-0808">Transferase</keyword>
<sequence length="354" mass="39525">PIYGCNVSLENASFLERFRCTIISPLQMIYQLNVKEKLKGYSFMAKDRFPKASLLLVNTYFGFELPQSLPPNIREIGPVLSDKFPPLTPELSKFMNKHKRILYVSLGTFFYTTVENNNKLLQSFIESINKGIIDGVIWALVQTSVDAFDSTLNLTDGTRVQTSPILNNEHPHIRIAKFAPQFSILNHSNTKLFLSHGGAGSSHESLFTATPMLVLPITGDQVGNSEKLEMAGVALTLNKLNLDVNDIVNKIDFLLNDDNVKANSKKLEVLTKLNSKRKYNAADLIEYVLHSNVSSEGFLKEWIPADTKMGFIRGNNYDVYGALLGLIFGIGGGIGWVTFRLIRLGVKEFSSKLK</sequence>
<dbReference type="EMBL" id="CAJVPQ010020444">
    <property type="protein sequence ID" value="CAG8756158.1"/>
    <property type="molecule type" value="Genomic_DNA"/>
</dbReference>
<comment type="similarity">
    <text evidence="3">Belongs to the UDP-glycosyltransferase family.</text>
</comment>
<dbReference type="Gene3D" id="3.40.50.2000">
    <property type="entry name" value="Glycogen Phosphorylase B"/>
    <property type="match status" value="1"/>
</dbReference>
<keyword evidence="4" id="KW-0812">Transmembrane</keyword>
<evidence type="ECO:0000313" key="6">
    <source>
        <dbReference type="Proteomes" id="UP000789570"/>
    </source>
</evidence>
<dbReference type="CDD" id="cd03784">
    <property type="entry name" value="GT1_Gtf-like"/>
    <property type="match status" value="1"/>
</dbReference>
<dbReference type="SUPFAM" id="SSF53756">
    <property type="entry name" value="UDP-Glycosyltransferase/glycogen phosphorylase"/>
    <property type="match status" value="1"/>
</dbReference>
<dbReference type="PANTHER" id="PTHR48043:SF145">
    <property type="entry name" value="FI06409P-RELATED"/>
    <property type="match status" value="1"/>
</dbReference>
<comment type="caution">
    <text evidence="5">The sequence shown here is derived from an EMBL/GenBank/DDBJ whole genome shotgun (WGS) entry which is preliminary data.</text>
</comment>
<keyword evidence="1 3" id="KW-0328">Glycosyltransferase</keyword>
<dbReference type="GO" id="GO:0008194">
    <property type="term" value="F:UDP-glycosyltransferase activity"/>
    <property type="evidence" value="ECO:0007669"/>
    <property type="project" value="InterPro"/>
</dbReference>
<feature type="transmembrane region" description="Helical" evidence="4">
    <location>
        <begin position="319"/>
        <end position="342"/>
    </location>
</feature>
<keyword evidence="4" id="KW-0472">Membrane</keyword>
<dbReference type="PANTHER" id="PTHR48043">
    <property type="entry name" value="EG:EG0003.4 PROTEIN-RELATED"/>
    <property type="match status" value="1"/>
</dbReference>
<dbReference type="InterPro" id="IPR002213">
    <property type="entry name" value="UDP_glucos_trans"/>
</dbReference>
<dbReference type="InterPro" id="IPR035595">
    <property type="entry name" value="UDP_glycos_trans_CS"/>
</dbReference>
<accession>A0A9N9J073</accession>
<dbReference type="Proteomes" id="UP000789570">
    <property type="component" value="Unassembled WGS sequence"/>
</dbReference>
<gene>
    <name evidence="5" type="ORF">FCALED_LOCUS16630</name>
</gene>
<organism evidence="5 6">
    <name type="scientific">Funneliformis caledonium</name>
    <dbReference type="NCBI Taxonomy" id="1117310"/>
    <lineage>
        <taxon>Eukaryota</taxon>
        <taxon>Fungi</taxon>
        <taxon>Fungi incertae sedis</taxon>
        <taxon>Mucoromycota</taxon>
        <taxon>Glomeromycotina</taxon>
        <taxon>Glomeromycetes</taxon>
        <taxon>Glomerales</taxon>
        <taxon>Glomeraceae</taxon>
        <taxon>Funneliformis</taxon>
    </lineage>
</organism>
<dbReference type="InterPro" id="IPR050271">
    <property type="entry name" value="UDP-glycosyltransferase"/>
</dbReference>
<keyword evidence="6" id="KW-1185">Reference proteome</keyword>
<dbReference type="PROSITE" id="PS00375">
    <property type="entry name" value="UDPGT"/>
    <property type="match status" value="1"/>
</dbReference>
<evidence type="ECO:0000256" key="2">
    <source>
        <dbReference type="ARBA" id="ARBA00022679"/>
    </source>
</evidence>